<evidence type="ECO:0000313" key="15">
    <source>
        <dbReference type="Proteomes" id="UP001141552"/>
    </source>
</evidence>
<evidence type="ECO:0000256" key="4">
    <source>
        <dbReference type="ARBA" id="ARBA00022741"/>
    </source>
</evidence>
<evidence type="ECO:0000256" key="9">
    <source>
        <dbReference type="ARBA" id="ARBA00049308"/>
    </source>
</evidence>
<keyword evidence="2 12" id="KW-0723">Serine/threonine-protein kinase</keyword>
<evidence type="ECO:0000259" key="13">
    <source>
        <dbReference type="PROSITE" id="PS50011"/>
    </source>
</evidence>
<dbReference type="Proteomes" id="UP001141552">
    <property type="component" value="Unassembled WGS sequence"/>
</dbReference>
<dbReference type="PROSITE" id="PS50011">
    <property type="entry name" value="PROTEIN_KINASE_DOM"/>
    <property type="match status" value="1"/>
</dbReference>
<keyword evidence="15" id="KW-1185">Reference proteome</keyword>
<evidence type="ECO:0000256" key="6">
    <source>
        <dbReference type="ARBA" id="ARBA00022840"/>
    </source>
</evidence>
<comment type="similarity">
    <text evidence="7">Belongs to the protein kinase superfamily. CMGC Ser/Thr protein kinase family. Lammer subfamily.</text>
</comment>
<accession>A0A9Q0FL76</accession>
<feature type="binding site" evidence="11">
    <location>
        <position position="135"/>
    </location>
    <ligand>
        <name>ATP</name>
        <dbReference type="ChEBI" id="CHEBI:30616"/>
    </ligand>
</feature>
<reference evidence="14" key="1">
    <citation type="submission" date="2022-02" db="EMBL/GenBank/DDBJ databases">
        <authorList>
            <person name="Henning P.M."/>
            <person name="McCubbin A.G."/>
            <person name="Shore J.S."/>
        </authorList>
    </citation>
    <scope>NUCLEOTIDE SEQUENCE</scope>
    <source>
        <strain evidence="14">F60SS</strain>
        <tissue evidence="14">Leaves</tissue>
    </source>
</reference>
<dbReference type="AlphaFoldDB" id="A0A9Q0FL76"/>
<gene>
    <name evidence="14" type="primary">AFC2_1</name>
    <name evidence="14" type="ORF">Tsubulata_021232</name>
</gene>
<keyword evidence="6 11" id="KW-0067">ATP-binding</keyword>
<dbReference type="InterPro" id="IPR011009">
    <property type="entry name" value="Kinase-like_dom_sf"/>
</dbReference>
<dbReference type="FunFam" id="1.10.510.10:FF:000612">
    <property type="entry name" value="Serine/threonine-protein kinase AFC2"/>
    <property type="match status" value="1"/>
</dbReference>
<keyword evidence="5 14" id="KW-0418">Kinase</keyword>
<comment type="catalytic activity">
    <reaction evidence="10">
        <text>L-tyrosyl-[protein] + ATP = O-phospho-L-tyrosyl-[protein] + ADP + H(+)</text>
        <dbReference type="Rhea" id="RHEA:10596"/>
        <dbReference type="Rhea" id="RHEA-COMP:10136"/>
        <dbReference type="Rhea" id="RHEA-COMP:20101"/>
        <dbReference type="ChEBI" id="CHEBI:15378"/>
        <dbReference type="ChEBI" id="CHEBI:30616"/>
        <dbReference type="ChEBI" id="CHEBI:46858"/>
        <dbReference type="ChEBI" id="CHEBI:61978"/>
        <dbReference type="ChEBI" id="CHEBI:456216"/>
        <dbReference type="EC" id="2.7.12.1"/>
    </reaction>
</comment>
<dbReference type="OrthoDB" id="283111at2759"/>
<evidence type="ECO:0000256" key="11">
    <source>
        <dbReference type="PROSITE-ProRule" id="PRU10141"/>
    </source>
</evidence>
<evidence type="ECO:0000256" key="12">
    <source>
        <dbReference type="RuleBase" id="RU000304"/>
    </source>
</evidence>
<name>A0A9Q0FL76_9ROSI</name>
<keyword evidence="3" id="KW-0808">Transferase</keyword>
<comment type="catalytic activity">
    <reaction evidence="8">
        <text>L-seryl-[protein] + ATP = O-phospho-L-seryl-[protein] + ADP + H(+)</text>
        <dbReference type="Rhea" id="RHEA:17989"/>
        <dbReference type="Rhea" id="RHEA-COMP:9863"/>
        <dbReference type="Rhea" id="RHEA-COMP:11604"/>
        <dbReference type="ChEBI" id="CHEBI:15378"/>
        <dbReference type="ChEBI" id="CHEBI:29999"/>
        <dbReference type="ChEBI" id="CHEBI:30616"/>
        <dbReference type="ChEBI" id="CHEBI:83421"/>
        <dbReference type="ChEBI" id="CHEBI:456216"/>
        <dbReference type="EC" id="2.7.12.1"/>
    </reaction>
</comment>
<comment type="catalytic activity">
    <reaction evidence="9">
        <text>L-threonyl-[protein] + ATP = O-phospho-L-threonyl-[protein] + ADP + H(+)</text>
        <dbReference type="Rhea" id="RHEA:46608"/>
        <dbReference type="Rhea" id="RHEA-COMP:11060"/>
        <dbReference type="Rhea" id="RHEA-COMP:11605"/>
        <dbReference type="ChEBI" id="CHEBI:15378"/>
        <dbReference type="ChEBI" id="CHEBI:30013"/>
        <dbReference type="ChEBI" id="CHEBI:30616"/>
        <dbReference type="ChEBI" id="CHEBI:61977"/>
        <dbReference type="ChEBI" id="CHEBI:456216"/>
        <dbReference type="EC" id="2.7.12.1"/>
    </reaction>
</comment>
<dbReference type="Pfam" id="PF00069">
    <property type="entry name" value="Pkinase"/>
    <property type="match status" value="1"/>
</dbReference>
<reference evidence="14" key="2">
    <citation type="journal article" date="2023" name="Plants (Basel)">
        <title>Annotation of the Turnera subulata (Passifloraceae) Draft Genome Reveals the S-Locus Evolved after the Divergence of Turneroideae from Passifloroideae in a Stepwise Manner.</title>
        <authorList>
            <person name="Henning P.M."/>
            <person name="Roalson E.H."/>
            <person name="Mir W."/>
            <person name="McCubbin A.G."/>
            <person name="Shore J.S."/>
        </authorList>
    </citation>
    <scope>NUCLEOTIDE SEQUENCE</scope>
    <source>
        <strain evidence="14">F60SS</strain>
    </source>
</reference>
<dbReference type="PANTHER" id="PTHR45646:SF14">
    <property type="entry name" value="SERINE_THREONINE-PROTEIN KINASE AFC2-LIKE ISOFORM X1"/>
    <property type="match status" value="1"/>
</dbReference>
<evidence type="ECO:0000256" key="8">
    <source>
        <dbReference type="ARBA" id="ARBA00049003"/>
    </source>
</evidence>
<proteinExistence type="inferred from homology"/>
<organism evidence="14 15">
    <name type="scientific">Turnera subulata</name>
    <dbReference type="NCBI Taxonomy" id="218843"/>
    <lineage>
        <taxon>Eukaryota</taxon>
        <taxon>Viridiplantae</taxon>
        <taxon>Streptophyta</taxon>
        <taxon>Embryophyta</taxon>
        <taxon>Tracheophyta</taxon>
        <taxon>Spermatophyta</taxon>
        <taxon>Magnoliopsida</taxon>
        <taxon>eudicotyledons</taxon>
        <taxon>Gunneridae</taxon>
        <taxon>Pentapetalae</taxon>
        <taxon>rosids</taxon>
        <taxon>fabids</taxon>
        <taxon>Malpighiales</taxon>
        <taxon>Passifloraceae</taxon>
        <taxon>Turnera</taxon>
    </lineage>
</organism>
<dbReference type="InterPro" id="IPR051175">
    <property type="entry name" value="CLK_kinases"/>
</dbReference>
<dbReference type="SUPFAM" id="SSF56112">
    <property type="entry name" value="Protein kinase-like (PK-like)"/>
    <property type="match status" value="1"/>
</dbReference>
<dbReference type="GO" id="GO:0004674">
    <property type="term" value="F:protein serine/threonine kinase activity"/>
    <property type="evidence" value="ECO:0007669"/>
    <property type="project" value="UniProtKB-KW"/>
</dbReference>
<dbReference type="PROSITE" id="PS00107">
    <property type="entry name" value="PROTEIN_KINASE_ATP"/>
    <property type="match status" value="1"/>
</dbReference>
<evidence type="ECO:0000313" key="14">
    <source>
        <dbReference type="EMBL" id="KAJ4833547.1"/>
    </source>
</evidence>
<dbReference type="InterPro" id="IPR000719">
    <property type="entry name" value="Prot_kinase_dom"/>
</dbReference>
<keyword evidence="4 11" id="KW-0547">Nucleotide-binding</keyword>
<evidence type="ECO:0000256" key="7">
    <source>
        <dbReference type="ARBA" id="ARBA00037966"/>
    </source>
</evidence>
<evidence type="ECO:0000256" key="5">
    <source>
        <dbReference type="ARBA" id="ARBA00022777"/>
    </source>
</evidence>
<dbReference type="PANTHER" id="PTHR45646">
    <property type="entry name" value="SERINE/THREONINE-PROTEIN KINASE DOA-RELATED"/>
    <property type="match status" value="1"/>
</dbReference>
<feature type="domain" description="Protein kinase" evidence="13">
    <location>
        <begin position="99"/>
        <end position="426"/>
    </location>
</feature>
<comment type="caution">
    <text evidence="14">The sequence shown here is derived from an EMBL/GenBank/DDBJ whole genome shotgun (WGS) entry which is preliminary data.</text>
</comment>
<dbReference type="PROSITE" id="PS00108">
    <property type="entry name" value="PROTEIN_KINASE_ST"/>
    <property type="match status" value="1"/>
</dbReference>
<dbReference type="InterPro" id="IPR017441">
    <property type="entry name" value="Protein_kinase_ATP_BS"/>
</dbReference>
<evidence type="ECO:0000256" key="10">
    <source>
        <dbReference type="ARBA" id="ARBA00051680"/>
    </source>
</evidence>
<dbReference type="InterPro" id="IPR008271">
    <property type="entry name" value="Ser/Thr_kinase_AS"/>
</dbReference>
<dbReference type="SMART" id="SM00220">
    <property type="entry name" value="S_TKc"/>
    <property type="match status" value="1"/>
</dbReference>
<protein>
    <recommendedName>
        <fullName evidence="1">dual-specificity kinase</fullName>
        <ecNumber evidence="1">2.7.12.1</ecNumber>
    </recommendedName>
</protein>
<dbReference type="EMBL" id="JAKUCV010004922">
    <property type="protein sequence ID" value="KAJ4833547.1"/>
    <property type="molecule type" value="Genomic_DNA"/>
</dbReference>
<sequence length="434" mass="50334">MNHQMEMDYVTDFPHNHMDRRPRKRPRLGWEAHSNKAQSGLRCGQEVGNGTSIGSSRVPPEHASLFLKGLTKKSSPPWRHDDKDGHYVFGLGENLTSRYNIQRKIGEGTFGQVLECWDRETREMVAIKVVRSIKKYREAAKLEIDVLQMLGKHDRNGSRCVQIRDWFDYRYHICIVFEMLGPSLYDFLKKNDYRPFPVSLVRELGRQLLECVAFMHDLRLIHTDLKPENILFVSPEYVKIPDYKIPLQSTTEGTFHKRLPKSSAIKVIDFGSTANGQQVHSYIVSTRHYRAPEVILGLGWSYPCDLWSVGCILVELCSGEALFQTHENLEHLAMMERVLGPLPQHMLKRADRHAEKYVKRGRLDWPDGSSSRESIKAVTKLPRLQNIVMRHVDHSAGDIIDLLQGLLRYDPSERLTAHEALRHPFFTKDHYRRF</sequence>
<dbReference type="GO" id="GO:0005634">
    <property type="term" value="C:nucleus"/>
    <property type="evidence" value="ECO:0007669"/>
    <property type="project" value="TreeGrafter"/>
</dbReference>
<dbReference type="Gene3D" id="3.30.200.20">
    <property type="entry name" value="Phosphorylase Kinase, domain 1"/>
    <property type="match status" value="1"/>
</dbReference>
<dbReference type="CDD" id="cd14134">
    <property type="entry name" value="PKc_CLK"/>
    <property type="match status" value="1"/>
</dbReference>
<evidence type="ECO:0000256" key="3">
    <source>
        <dbReference type="ARBA" id="ARBA00022679"/>
    </source>
</evidence>
<evidence type="ECO:0000256" key="1">
    <source>
        <dbReference type="ARBA" id="ARBA00013203"/>
    </source>
</evidence>
<dbReference type="GO" id="GO:0005524">
    <property type="term" value="F:ATP binding"/>
    <property type="evidence" value="ECO:0007669"/>
    <property type="project" value="UniProtKB-UniRule"/>
</dbReference>
<dbReference type="Gene3D" id="1.10.510.10">
    <property type="entry name" value="Transferase(Phosphotransferase) domain 1"/>
    <property type="match status" value="1"/>
</dbReference>
<evidence type="ECO:0000256" key="2">
    <source>
        <dbReference type="ARBA" id="ARBA00022527"/>
    </source>
</evidence>
<dbReference type="EC" id="2.7.12.1" evidence="1"/>
<dbReference type="GO" id="GO:0004712">
    <property type="term" value="F:protein serine/threonine/tyrosine kinase activity"/>
    <property type="evidence" value="ECO:0007669"/>
    <property type="project" value="UniProtKB-EC"/>
</dbReference>